<name>A0ABR4VW19_9GAMM</name>
<gene>
    <name evidence="1" type="ORF">KU75_01870</name>
</gene>
<evidence type="ECO:0000313" key="2">
    <source>
        <dbReference type="Proteomes" id="UP000029447"/>
    </source>
</evidence>
<evidence type="ECO:0000313" key="1">
    <source>
        <dbReference type="EMBL" id="KGA43481.1"/>
    </source>
</evidence>
<accession>A0ABR4VW19</accession>
<sequence>MAVLLPIMQLITTLYARFSSGFAFINLAFLERTKAKFIVGGIRENIQIRFSDLFLYVVFG</sequence>
<keyword evidence="2" id="KW-1185">Reference proteome</keyword>
<comment type="caution">
    <text evidence="1">The sequence shown here is derived from an EMBL/GenBank/DDBJ whole genome shotgun (WGS) entry which is preliminary data.</text>
</comment>
<organism evidence="1 2">
    <name type="scientific">Pectobacterium odoriferum</name>
    <dbReference type="NCBI Taxonomy" id="78398"/>
    <lineage>
        <taxon>Bacteria</taxon>
        <taxon>Pseudomonadati</taxon>
        <taxon>Pseudomonadota</taxon>
        <taxon>Gammaproteobacteria</taxon>
        <taxon>Enterobacterales</taxon>
        <taxon>Pectobacteriaceae</taxon>
        <taxon>Pectobacterium</taxon>
    </lineage>
</organism>
<reference evidence="1 2" key="1">
    <citation type="submission" date="2014-08" db="EMBL/GenBank/DDBJ databases">
        <title>Genome sequences of NCPPB Pectobacterium isolates.</title>
        <authorList>
            <person name="Glover R.H."/>
            <person name="Sapp M."/>
            <person name="Elphinstone J."/>
        </authorList>
    </citation>
    <scope>NUCLEOTIDE SEQUENCE [LARGE SCALE GENOMIC DNA]</scope>
    <source>
        <strain evidence="1 2">NCPPB3841</strain>
    </source>
</reference>
<dbReference type="EMBL" id="JQOF01000001">
    <property type="protein sequence ID" value="KGA43481.1"/>
    <property type="molecule type" value="Genomic_DNA"/>
</dbReference>
<dbReference type="Proteomes" id="UP000029447">
    <property type="component" value="Unassembled WGS sequence"/>
</dbReference>
<protein>
    <submittedName>
        <fullName evidence="1">Uncharacterized protein</fullName>
    </submittedName>
</protein>
<proteinExistence type="predicted"/>